<sequence>MPLTILTNDQVKSILENLTLAQLDGFQRNLSKALHEYSTDVKAVQDGTYHQPQRTSYGNPQTGATTLFMPSVGPAGMGVKVVTATGFVNAGAITAFRTALASSCLLRLRGTVQDIVVFGAGKQAYWHLRLALLQHGATVSRVTVINRSESTARQVLADLGAVAPEIRSREGWQPAVLDALTPDTVGYAGLLQTRLREADVIFAARRQGKTRLVVAVGSYTPDMRELPQELLLQSAKASQDDPIDGGAIIVDTLEGVLSEAGEIIHAKVGPSRLVELGEVVDLDQIPQGASLAEVRTKTEARAHWLRNGNVIYKSVGLGLMDLTAGGYLLQVANDIGLGTRVEDF</sequence>
<name>A0A9P1HCL3_9PEZI</name>
<evidence type="ECO:0000313" key="2">
    <source>
        <dbReference type="EMBL" id="CAI4219901.1"/>
    </source>
</evidence>
<organism evidence="2 3">
    <name type="scientific">Parascedosporium putredinis</name>
    <dbReference type="NCBI Taxonomy" id="1442378"/>
    <lineage>
        <taxon>Eukaryota</taxon>
        <taxon>Fungi</taxon>
        <taxon>Dikarya</taxon>
        <taxon>Ascomycota</taxon>
        <taxon>Pezizomycotina</taxon>
        <taxon>Sordariomycetes</taxon>
        <taxon>Hypocreomycetidae</taxon>
        <taxon>Microascales</taxon>
        <taxon>Microascaceae</taxon>
        <taxon>Parascedosporium</taxon>
    </lineage>
</organism>
<comment type="similarity">
    <text evidence="1">Belongs to the ornithine cyclodeaminase/mu-crystallin family.</text>
</comment>
<dbReference type="Gene3D" id="3.40.50.720">
    <property type="entry name" value="NAD(P)-binding Rossmann-like Domain"/>
    <property type="match status" value="1"/>
</dbReference>
<proteinExistence type="inferred from homology"/>
<dbReference type="SUPFAM" id="SSF51735">
    <property type="entry name" value="NAD(P)-binding Rossmann-fold domains"/>
    <property type="match status" value="1"/>
</dbReference>
<comment type="caution">
    <text evidence="2">The sequence shown here is derived from an EMBL/GenBank/DDBJ whole genome shotgun (WGS) entry which is preliminary data.</text>
</comment>
<dbReference type="InterPro" id="IPR023401">
    <property type="entry name" value="ODC_N"/>
</dbReference>
<evidence type="ECO:0000256" key="1">
    <source>
        <dbReference type="ARBA" id="ARBA00008903"/>
    </source>
</evidence>
<dbReference type="GO" id="GO:0005737">
    <property type="term" value="C:cytoplasm"/>
    <property type="evidence" value="ECO:0007669"/>
    <property type="project" value="TreeGrafter"/>
</dbReference>
<dbReference type="PANTHER" id="PTHR13812:SF19">
    <property type="entry name" value="KETIMINE REDUCTASE MU-CRYSTALLIN"/>
    <property type="match status" value="1"/>
</dbReference>
<keyword evidence="3" id="KW-1185">Reference proteome</keyword>
<dbReference type="InterPro" id="IPR036291">
    <property type="entry name" value="NAD(P)-bd_dom_sf"/>
</dbReference>
<dbReference type="Proteomes" id="UP000838763">
    <property type="component" value="Unassembled WGS sequence"/>
</dbReference>
<dbReference type="AlphaFoldDB" id="A0A9P1HCL3"/>
<dbReference type="Gene3D" id="3.30.1780.10">
    <property type="entry name" value="ornithine cyclodeaminase, domain 1"/>
    <property type="match status" value="1"/>
</dbReference>
<evidence type="ECO:0008006" key="4">
    <source>
        <dbReference type="Google" id="ProtNLM"/>
    </source>
</evidence>
<dbReference type="PANTHER" id="PTHR13812">
    <property type="entry name" value="KETIMINE REDUCTASE MU-CRYSTALLIN"/>
    <property type="match status" value="1"/>
</dbReference>
<protein>
    <recommendedName>
        <fullName evidence="4">Ornithine cyclodeaminase</fullName>
    </recommendedName>
</protein>
<dbReference type="OrthoDB" id="41492at2759"/>
<gene>
    <name evidence="2" type="ORF">PPNO1_LOCUS9443</name>
</gene>
<reference evidence="2" key="1">
    <citation type="submission" date="2022-11" db="EMBL/GenBank/DDBJ databases">
        <authorList>
            <person name="Scott C."/>
            <person name="Bruce N."/>
        </authorList>
    </citation>
    <scope>NUCLEOTIDE SEQUENCE</scope>
</reference>
<dbReference type="EMBL" id="CALLCH030000021">
    <property type="protein sequence ID" value="CAI4219901.1"/>
    <property type="molecule type" value="Genomic_DNA"/>
</dbReference>
<accession>A0A9P1HCL3</accession>
<dbReference type="InterPro" id="IPR003462">
    <property type="entry name" value="ODC_Mu_crystall"/>
</dbReference>
<evidence type="ECO:0000313" key="3">
    <source>
        <dbReference type="Proteomes" id="UP000838763"/>
    </source>
</evidence>